<dbReference type="PANTHER" id="PTHR10587:SF80">
    <property type="entry name" value="CHITOOLIGOSACCHARIDE DEACETYLASE"/>
    <property type="match status" value="1"/>
</dbReference>
<feature type="domain" description="NodB homology" evidence="1">
    <location>
        <begin position="153"/>
        <end position="328"/>
    </location>
</feature>
<dbReference type="Gene3D" id="3.20.20.370">
    <property type="entry name" value="Glycoside hydrolase/deacetylase"/>
    <property type="match status" value="1"/>
</dbReference>
<dbReference type="PANTHER" id="PTHR10587">
    <property type="entry name" value="GLYCOSYL TRANSFERASE-RELATED"/>
    <property type="match status" value="1"/>
</dbReference>
<dbReference type="GO" id="GO:0016810">
    <property type="term" value="F:hydrolase activity, acting on carbon-nitrogen (but not peptide) bonds"/>
    <property type="evidence" value="ECO:0007669"/>
    <property type="project" value="InterPro"/>
</dbReference>
<dbReference type="PROSITE" id="PS51677">
    <property type="entry name" value="NODB"/>
    <property type="match status" value="1"/>
</dbReference>
<dbReference type="InterPro" id="IPR002509">
    <property type="entry name" value="NODB_dom"/>
</dbReference>
<reference evidence="2 3" key="1">
    <citation type="submission" date="2019-11" db="EMBL/GenBank/DDBJ databases">
        <title>Draft genome sequences of five Paenibacillus species of dairy origin.</title>
        <authorList>
            <person name="Olajide A.M."/>
            <person name="Chen S."/>
            <person name="Lapointe G."/>
        </authorList>
    </citation>
    <scope>NUCLEOTIDE SEQUENCE [LARGE SCALE GENOMIC DNA]</scope>
    <source>
        <strain evidence="2 3">2CS3</strain>
    </source>
</reference>
<organism evidence="2 3">
    <name type="scientific">Paenibacillus validus</name>
    <dbReference type="NCBI Taxonomy" id="44253"/>
    <lineage>
        <taxon>Bacteria</taxon>
        <taxon>Bacillati</taxon>
        <taxon>Bacillota</taxon>
        <taxon>Bacilli</taxon>
        <taxon>Bacillales</taxon>
        <taxon>Paenibacillaceae</taxon>
        <taxon>Paenibacillus</taxon>
    </lineage>
</organism>
<evidence type="ECO:0000313" key="2">
    <source>
        <dbReference type="EMBL" id="MUG70477.1"/>
    </source>
</evidence>
<evidence type="ECO:0000259" key="1">
    <source>
        <dbReference type="PROSITE" id="PS51677"/>
    </source>
</evidence>
<keyword evidence="3" id="KW-1185">Reference proteome</keyword>
<sequence>MNRKQRQLLLVASACLGGMLLFVQQSPGVERFTEHARQAGEAGRSFAFADPFKALTRQVWREDAGDTRSQALAYLRAEAEKRNVPAVNAKIDPVWKALPGYNGIEVDIDRSLAAAEAQSFRQPLPIVLREVPPQIGLDQLGPHPIYKGNPHKRMVGLMINVAWGDEYITPMLNTLEKEGVRATFFLDGKWLSKNVETAKKIAERGHELGNHAYSHKNMSKLSREQNTAEITKTEQLLKEAGVTNKLFAPPSGDFNQTTVEVAHELKLRTILWTLDTIDWKKPEPASIVRKVTTRVEPGSLILMHPTSSSSEALAGMIHAIKSKGLRLGTVSEVISADRIPEVESKGQ</sequence>
<name>A0A7X3CRQ2_9BACL</name>
<dbReference type="InterPro" id="IPR011330">
    <property type="entry name" value="Glyco_hydro/deAcase_b/a-brl"/>
</dbReference>
<dbReference type="SUPFAM" id="SSF88713">
    <property type="entry name" value="Glycoside hydrolase/deacetylase"/>
    <property type="match status" value="1"/>
</dbReference>
<dbReference type="CDD" id="cd10950">
    <property type="entry name" value="CE4_BsYlxY_like"/>
    <property type="match status" value="1"/>
</dbReference>
<accession>A0A7X3CRQ2</accession>
<dbReference type="Proteomes" id="UP000450917">
    <property type="component" value="Unassembled WGS sequence"/>
</dbReference>
<dbReference type="InterPro" id="IPR050248">
    <property type="entry name" value="Polysacc_deacetylase_ArnD"/>
</dbReference>
<gene>
    <name evidence="2" type="ORF">GNP93_07260</name>
</gene>
<protein>
    <submittedName>
        <fullName evidence="2">Polysaccharide deacetylase family protein</fullName>
    </submittedName>
</protein>
<dbReference type="EMBL" id="WNZX01000004">
    <property type="protein sequence ID" value="MUG70477.1"/>
    <property type="molecule type" value="Genomic_DNA"/>
</dbReference>
<dbReference type="GO" id="GO:0016020">
    <property type="term" value="C:membrane"/>
    <property type="evidence" value="ECO:0007669"/>
    <property type="project" value="TreeGrafter"/>
</dbReference>
<comment type="caution">
    <text evidence="2">The sequence shown here is derived from an EMBL/GenBank/DDBJ whole genome shotgun (WGS) entry which is preliminary data.</text>
</comment>
<proteinExistence type="predicted"/>
<dbReference type="GO" id="GO:0005975">
    <property type="term" value="P:carbohydrate metabolic process"/>
    <property type="evidence" value="ECO:0007669"/>
    <property type="project" value="InterPro"/>
</dbReference>
<evidence type="ECO:0000313" key="3">
    <source>
        <dbReference type="Proteomes" id="UP000450917"/>
    </source>
</evidence>
<dbReference type="AlphaFoldDB" id="A0A7X3CRQ2"/>
<dbReference type="Pfam" id="PF01522">
    <property type="entry name" value="Polysacc_deac_1"/>
    <property type="match status" value="1"/>
</dbReference>
<dbReference type="RefSeq" id="WP_155614343.1">
    <property type="nucleotide sequence ID" value="NZ_WNZX01000004.1"/>
</dbReference>